<dbReference type="EMBL" id="MLJW01000100">
    <property type="protein sequence ID" value="OIQ99967.1"/>
    <property type="molecule type" value="Genomic_DNA"/>
</dbReference>
<keyword evidence="6" id="KW-1133">Transmembrane helix</keyword>
<dbReference type="PANTHER" id="PTHR47245:SF1">
    <property type="entry name" value="FOLDASE PROTEIN PRSA"/>
    <property type="match status" value="1"/>
</dbReference>
<gene>
    <name evidence="8" type="ORF">GALL_179830</name>
</gene>
<dbReference type="Pfam" id="PF13145">
    <property type="entry name" value="Rotamase_2"/>
    <property type="match status" value="1"/>
</dbReference>
<evidence type="ECO:0000256" key="3">
    <source>
        <dbReference type="ARBA" id="ARBA00022729"/>
    </source>
</evidence>
<accession>A0A1J5S7B2</accession>
<dbReference type="InterPro" id="IPR000297">
    <property type="entry name" value="PPIase_PpiC"/>
</dbReference>
<comment type="caution">
    <text evidence="8">The sequence shown here is derived from an EMBL/GenBank/DDBJ whole genome shotgun (WGS) entry which is preliminary data.</text>
</comment>
<dbReference type="NCBIfam" id="TIGR02925">
    <property type="entry name" value="cis_trans_EpsD"/>
    <property type="match status" value="1"/>
</dbReference>
<protein>
    <recommendedName>
        <fullName evidence="2">peptidylprolyl isomerase</fullName>
        <ecNumber evidence="2">5.2.1.8</ecNumber>
    </recommendedName>
</protein>
<evidence type="ECO:0000256" key="6">
    <source>
        <dbReference type="SAM" id="Phobius"/>
    </source>
</evidence>
<evidence type="ECO:0000256" key="1">
    <source>
        <dbReference type="ARBA" id="ARBA00000971"/>
    </source>
</evidence>
<proteinExistence type="predicted"/>
<comment type="catalytic activity">
    <reaction evidence="1">
        <text>[protein]-peptidylproline (omega=180) = [protein]-peptidylproline (omega=0)</text>
        <dbReference type="Rhea" id="RHEA:16237"/>
        <dbReference type="Rhea" id="RHEA-COMP:10747"/>
        <dbReference type="Rhea" id="RHEA-COMP:10748"/>
        <dbReference type="ChEBI" id="CHEBI:83833"/>
        <dbReference type="ChEBI" id="CHEBI:83834"/>
        <dbReference type="EC" id="5.2.1.8"/>
    </reaction>
</comment>
<evidence type="ECO:0000313" key="8">
    <source>
        <dbReference type="EMBL" id="OIQ99967.1"/>
    </source>
</evidence>
<dbReference type="EC" id="5.2.1.8" evidence="2"/>
<dbReference type="SUPFAM" id="SSF109998">
    <property type="entry name" value="Triger factor/SurA peptide-binding domain-like"/>
    <property type="match status" value="1"/>
</dbReference>
<reference evidence="8" key="1">
    <citation type="submission" date="2016-10" db="EMBL/GenBank/DDBJ databases">
        <title>Sequence of Gallionella enrichment culture.</title>
        <authorList>
            <person name="Poehlein A."/>
            <person name="Muehling M."/>
            <person name="Daniel R."/>
        </authorList>
    </citation>
    <scope>NUCLEOTIDE SEQUENCE</scope>
</reference>
<keyword evidence="5" id="KW-0413">Isomerase</keyword>
<feature type="domain" description="PpiC" evidence="7">
    <location>
        <begin position="137"/>
        <end position="242"/>
    </location>
</feature>
<dbReference type="InterPro" id="IPR027304">
    <property type="entry name" value="Trigger_fact/SurA_dom_sf"/>
</dbReference>
<name>A0A1J5S7B2_9ZZZZ</name>
<sequence length="292" mass="32851">MIGIDIVPLIKTQLLKLLKRIFLMALILGTVFCLSACGSKDKKARQALVRVNGEEITLLQLNDELKRSGVNAEQQEAATKQLLEALIDRQLIVDEARRNKIDRTPEVMQGIERAKAQIIVQAFLKSIDDNIAKPSMVEIDDYFQKHPEFFTQRKQYDMQQLVIATKDISNELMLAIESAKSLDEVTAWLDKHNVRYESGQLSRNSTDLPEDMLAKFKDIHKGQLFTVNAGENSLINFVTSIKDIPVTAKIAAPQIEQYLINIKIKEAAEAEVTHLRALAKIEYLNATAPVAP</sequence>
<keyword evidence="4" id="KW-0697">Rotamase</keyword>
<dbReference type="InterPro" id="IPR014274">
    <property type="entry name" value="PPIase_EpsD"/>
</dbReference>
<keyword evidence="6" id="KW-0812">Transmembrane</keyword>
<keyword evidence="3" id="KW-0732">Signal</keyword>
<organism evidence="8">
    <name type="scientific">mine drainage metagenome</name>
    <dbReference type="NCBI Taxonomy" id="410659"/>
    <lineage>
        <taxon>unclassified sequences</taxon>
        <taxon>metagenomes</taxon>
        <taxon>ecological metagenomes</taxon>
    </lineage>
</organism>
<feature type="transmembrane region" description="Helical" evidence="6">
    <location>
        <begin position="20"/>
        <end position="38"/>
    </location>
</feature>
<dbReference type="AlphaFoldDB" id="A0A1J5S7B2"/>
<evidence type="ECO:0000259" key="7">
    <source>
        <dbReference type="Pfam" id="PF13145"/>
    </source>
</evidence>
<evidence type="ECO:0000256" key="5">
    <source>
        <dbReference type="ARBA" id="ARBA00023235"/>
    </source>
</evidence>
<dbReference type="InterPro" id="IPR050245">
    <property type="entry name" value="PrsA_foldase"/>
</dbReference>
<keyword evidence="6" id="KW-0472">Membrane</keyword>
<dbReference type="GO" id="GO:0003755">
    <property type="term" value="F:peptidyl-prolyl cis-trans isomerase activity"/>
    <property type="evidence" value="ECO:0007669"/>
    <property type="project" value="UniProtKB-KW"/>
</dbReference>
<evidence type="ECO:0000256" key="4">
    <source>
        <dbReference type="ARBA" id="ARBA00023110"/>
    </source>
</evidence>
<dbReference type="Gene3D" id="1.10.8.1040">
    <property type="match status" value="1"/>
</dbReference>
<evidence type="ECO:0000256" key="2">
    <source>
        <dbReference type="ARBA" id="ARBA00013194"/>
    </source>
</evidence>
<dbReference type="PANTHER" id="PTHR47245">
    <property type="entry name" value="PEPTIDYLPROLYL ISOMERASE"/>
    <property type="match status" value="1"/>
</dbReference>